<evidence type="ECO:0000256" key="4">
    <source>
        <dbReference type="ARBA" id="ARBA00022989"/>
    </source>
</evidence>
<dbReference type="EMBL" id="UYRT01078098">
    <property type="protein sequence ID" value="VDN17774.1"/>
    <property type="molecule type" value="Genomic_DNA"/>
</dbReference>
<dbReference type="GO" id="GO:0005794">
    <property type="term" value="C:Golgi apparatus"/>
    <property type="evidence" value="ECO:0007669"/>
    <property type="project" value="TreeGrafter"/>
</dbReference>
<keyword evidence="3" id="KW-0732">Signal</keyword>
<evidence type="ECO:0000256" key="2">
    <source>
        <dbReference type="ARBA" id="ARBA00022692"/>
    </source>
</evidence>
<keyword evidence="9" id="KW-1185">Reference proteome</keyword>
<comment type="subcellular location">
    <subcellularLocation>
        <location evidence="1">Membrane</location>
        <topology evidence="1">Multi-pass membrane protein</topology>
    </subcellularLocation>
</comment>
<evidence type="ECO:0000313" key="8">
    <source>
        <dbReference type="EMBL" id="VDN17774.1"/>
    </source>
</evidence>
<proteinExistence type="predicted"/>
<evidence type="ECO:0000313" key="9">
    <source>
        <dbReference type="Proteomes" id="UP000271098"/>
    </source>
</evidence>
<dbReference type="PANTHER" id="PTHR21229:SF2">
    <property type="entry name" value="RE59932P"/>
    <property type="match status" value="1"/>
</dbReference>
<dbReference type="PANTHER" id="PTHR21229">
    <property type="entry name" value="LUNG SEVEN TRANSMEMBRANE RECEPTOR"/>
    <property type="match status" value="1"/>
</dbReference>
<dbReference type="InterPro" id="IPR009637">
    <property type="entry name" value="GPR107/GPR108-like"/>
</dbReference>
<evidence type="ECO:0000256" key="1">
    <source>
        <dbReference type="ARBA" id="ARBA00004141"/>
    </source>
</evidence>
<feature type="transmembrane region" description="Helical" evidence="6">
    <location>
        <begin position="16"/>
        <end position="38"/>
    </location>
</feature>
<reference evidence="10" key="1">
    <citation type="submission" date="2016-06" db="UniProtKB">
        <authorList>
            <consortium name="WormBaseParasite"/>
        </authorList>
    </citation>
    <scope>IDENTIFICATION</scope>
</reference>
<sequence>MIIIEESEFGQQGYQFWLQVFIFFDIICCIAIILPVIWSIKHLQEGARSDGKAAFNLEKLRLFRHFYLIIIGYIYLTRVIRFIVEAVVPFNYEWITDAVIEFSTLLFFVIAGYQFRPQERNPYLKLAQEDDAEAYVI</sequence>
<organism evidence="10">
    <name type="scientific">Gongylonema pulchrum</name>
    <dbReference type="NCBI Taxonomy" id="637853"/>
    <lineage>
        <taxon>Eukaryota</taxon>
        <taxon>Metazoa</taxon>
        <taxon>Ecdysozoa</taxon>
        <taxon>Nematoda</taxon>
        <taxon>Chromadorea</taxon>
        <taxon>Rhabditida</taxon>
        <taxon>Spirurina</taxon>
        <taxon>Spiruromorpha</taxon>
        <taxon>Spiruroidea</taxon>
        <taxon>Gongylonematidae</taxon>
        <taxon>Gongylonema</taxon>
    </lineage>
</organism>
<protein>
    <submittedName>
        <fullName evidence="10">DUF5671 domain-containing protein</fullName>
    </submittedName>
</protein>
<feature type="domain" description="GOST seven transmembrane" evidence="7">
    <location>
        <begin position="2"/>
        <end position="122"/>
    </location>
</feature>
<keyword evidence="4 6" id="KW-1133">Transmembrane helix</keyword>
<name>A0A183DPP4_9BILA</name>
<keyword evidence="5 6" id="KW-0472">Membrane</keyword>
<dbReference type="Proteomes" id="UP000271098">
    <property type="component" value="Unassembled WGS sequence"/>
</dbReference>
<dbReference type="WBParaSite" id="GPUH_0001069801-mRNA-1">
    <property type="protein sequence ID" value="GPUH_0001069801-mRNA-1"/>
    <property type="gene ID" value="GPUH_0001069801"/>
</dbReference>
<dbReference type="GO" id="GO:0016020">
    <property type="term" value="C:membrane"/>
    <property type="evidence" value="ECO:0007669"/>
    <property type="project" value="UniProtKB-SubCell"/>
</dbReference>
<evidence type="ECO:0000313" key="10">
    <source>
        <dbReference type="WBParaSite" id="GPUH_0001069801-mRNA-1"/>
    </source>
</evidence>
<feature type="transmembrane region" description="Helical" evidence="6">
    <location>
        <begin position="94"/>
        <end position="115"/>
    </location>
</feature>
<evidence type="ECO:0000256" key="5">
    <source>
        <dbReference type="ARBA" id="ARBA00023136"/>
    </source>
</evidence>
<dbReference type="OrthoDB" id="29657at2759"/>
<dbReference type="Pfam" id="PF06814">
    <property type="entry name" value="GOST_TM"/>
    <property type="match status" value="1"/>
</dbReference>
<evidence type="ECO:0000256" key="3">
    <source>
        <dbReference type="ARBA" id="ARBA00022729"/>
    </source>
</evidence>
<accession>A0A183DPP4</accession>
<dbReference type="InterPro" id="IPR053937">
    <property type="entry name" value="GOST_TM"/>
</dbReference>
<reference evidence="8 9" key="2">
    <citation type="submission" date="2018-11" db="EMBL/GenBank/DDBJ databases">
        <authorList>
            <consortium name="Pathogen Informatics"/>
        </authorList>
    </citation>
    <scope>NUCLEOTIDE SEQUENCE [LARGE SCALE GENOMIC DNA]</scope>
</reference>
<dbReference type="AlphaFoldDB" id="A0A183DPP4"/>
<keyword evidence="2 6" id="KW-0812">Transmembrane</keyword>
<evidence type="ECO:0000259" key="7">
    <source>
        <dbReference type="Pfam" id="PF06814"/>
    </source>
</evidence>
<feature type="transmembrane region" description="Helical" evidence="6">
    <location>
        <begin position="66"/>
        <end position="88"/>
    </location>
</feature>
<gene>
    <name evidence="8" type="ORF">GPUH_LOCUS10685</name>
</gene>
<evidence type="ECO:0000256" key="6">
    <source>
        <dbReference type="SAM" id="Phobius"/>
    </source>
</evidence>